<evidence type="ECO:0000313" key="11">
    <source>
        <dbReference type="Proteomes" id="UP000007014"/>
    </source>
</evidence>
<gene>
    <name evidence="10" type="ORF">CYME_CMB077C</name>
</gene>
<dbReference type="GeneID" id="16992283"/>
<reference evidence="10 11" key="2">
    <citation type="journal article" date="2007" name="BMC Biol.">
        <title>A 100%-complete sequence reveals unusually simple genomic features in the hot-spring red alga Cyanidioschyzon merolae.</title>
        <authorList>
            <person name="Nozaki H."/>
            <person name="Takano H."/>
            <person name="Misumi O."/>
            <person name="Terasawa K."/>
            <person name="Matsuzaki M."/>
            <person name="Maruyama S."/>
            <person name="Nishida K."/>
            <person name="Yagisawa F."/>
            <person name="Yoshida Y."/>
            <person name="Fujiwara T."/>
            <person name="Takio S."/>
            <person name="Tamura K."/>
            <person name="Chung S.J."/>
            <person name="Nakamura S."/>
            <person name="Kuroiwa H."/>
            <person name="Tanaka K."/>
            <person name="Sato N."/>
            <person name="Kuroiwa T."/>
        </authorList>
    </citation>
    <scope>NUCLEOTIDE SEQUENCE [LARGE SCALE GENOMIC DNA]</scope>
    <source>
        <strain evidence="10 11">10D</strain>
    </source>
</reference>
<dbReference type="Gramene" id="CMB077CT">
    <property type="protein sequence ID" value="CMB077CT"/>
    <property type="gene ID" value="CMB077C"/>
</dbReference>
<dbReference type="InterPro" id="IPR052064">
    <property type="entry name" value="Mito_IMP1_subunit"/>
</dbReference>
<evidence type="ECO:0000256" key="8">
    <source>
        <dbReference type="RuleBase" id="RU362041"/>
    </source>
</evidence>
<dbReference type="RefSeq" id="XP_005535177.1">
    <property type="nucleotide sequence ID" value="XM_005535120.1"/>
</dbReference>
<name>M1UND4_CYAM1</name>
<evidence type="ECO:0000313" key="10">
    <source>
        <dbReference type="EMBL" id="BAM78891.1"/>
    </source>
</evidence>
<feature type="active site" evidence="7">
    <location>
        <position position="48"/>
    </location>
</feature>
<evidence type="ECO:0000256" key="6">
    <source>
        <dbReference type="ARBA" id="ARBA00038445"/>
    </source>
</evidence>
<dbReference type="EC" id="3.4.21.-" evidence="8"/>
<dbReference type="Pfam" id="PF10502">
    <property type="entry name" value="Peptidase_S26"/>
    <property type="match status" value="1"/>
</dbReference>
<dbReference type="PANTHER" id="PTHR12383">
    <property type="entry name" value="PROTEASE FAMILY S26 MITOCHONDRIAL INNER MEMBRANE PROTEASE-RELATED"/>
    <property type="match status" value="1"/>
</dbReference>
<dbReference type="CDD" id="cd06530">
    <property type="entry name" value="S26_SPase_I"/>
    <property type="match status" value="1"/>
</dbReference>
<dbReference type="OMA" id="LCKGPSM"/>
<dbReference type="AlphaFoldDB" id="M1UND4"/>
<dbReference type="PRINTS" id="PR00727">
    <property type="entry name" value="LEADERPTASE"/>
</dbReference>
<comment type="subcellular location">
    <subcellularLocation>
        <location evidence="1 8">Mitochondrion inner membrane</location>
    </subcellularLocation>
</comment>
<evidence type="ECO:0000256" key="2">
    <source>
        <dbReference type="ARBA" id="ARBA00022792"/>
    </source>
</evidence>
<feature type="active site" evidence="7">
    <location>
        <position position="92"/>
    </location>
</feature>
<feature type="domain" description="Peptidase S26" evidence="9">
    <location>
        <begin position="27"/>
        <end position="167"/>
    </location>
</feature>
<proteinExistence type="inferred from homology"/>
<dbReference type="InterPro" id="IPR036286">
    <property type="entry name" value="LexA/Signal_pep-like_sf"/>
</dbReference>
<evidence type="ECO:0000256" key="4">
    <source>
        <dbReference type="ARBA" id="ARBA00023128"/>
    </source>
</evidence>
<dbReference type="GO" id="GO:0004252">
    <property type="term" value="F:serine-type endopeptidase activity"/>
    <property type="evidence" value="ECO:0007669"/>
    <property type="project" value="InterPro"/>
</dbReference>
<dbReference type="InterPro" id="IPR019533">
    <property type="entry name" value="Peptidase_S26"/>
</dbReference>
<dbReference type="Proteomes" id="UP000007014">
    <property type="component" value="Chromosome 2"/>
</dbReference>
<dbReference type="OrthoDB" id="4031at2759"/>
<evidence type="ECO:0000256" key="3">
    <source>
        <dbReference type="ARBA" id="ARBA00022801"/>
    </source>
</evidence>
<dbReference type="InterPro" id="IPR000223">
    <property type="entry name" value="Pept_S26A_signal_pept_1"/>
</dbReference>
<keyword evidence="2 8" id="KW-0999">Mitochondrion inner membrane</keyword>
<dbReference type="STRING" id="280699.M1UND4"/>
<dbReference type="PANTHER" id="PTHR12383:SF16">
    <property type="entry name" value="MITOCHONDRIAL INNER MEMBRANE PROTEASE SUBUNIT 1"/>
    <property type="match status" value="1"/>
</dbReference>
<dbReference type="GO" id="GO:0042720">
    <property type="term" value="C:mitochondrial inner membrane peptidase complex"/>
    <property type="evidence" value="ECO:0007669"/>
    <property type="project" value="TreeGrafter"/>
</dbReference>
<reference evidence="10 11" key="1">
    <citation type="journal article" date="2004" name="Nature">
        <title>Genome sequence of the ultrasmall unicellular red alga Cyanidioschyzon merolae 10D.</title>
        <authorList>
            <person name="Matsuzaki M."/>
            <person name="Misumi O."/>
            <person name="Shin-i T."/>
            <person name="Maruyama S."/>
            <person name="Takahara M."/>
            <person name="Miyagishima S."/>
            <person name="Mori T."/>
            <person name="Nishida K."/>
            <person name="Yagisawa F."/>
            <person name="Nishida K."/>
            <person name="Yoshida Y."/>
            <person name="Nishimura Y."/>
            <person name="Nakao S."/>
            <person name="Kobayashi T."/>
            <person name="Momoyama Y."/>
            <person name="Higashiyama T."/>
            <person name="Minoda A."/>
            <person name="Sano M."/>
            <person name="Nomoto H."/>
            <person name="Oishi K."/>
            <person name="Hayashi H."/>
            <person name="Ohta F."/>
            <person name="Nishizaka S."/>
            <person name="Haga S."/>
            <person name="Miura S."/>
            <person name="Morishita T."/>
            <person name="Kabeya Y."/>
            <person name="Terasawa K."/>
            <person name="Suzuki Y."/>
            <person name="Ishii Y."/>
            <person name="Asakawa S."/>
            <person name="Takano H."/>
            <person name="Ohta N."/>
            <person name="Kuroiwa H."/>
            <person name="Tanaka K."/>
            <person name="Shimizu N."/>
            <person name="Sugano S."/>
            <person name="Sato N."/>
            <person name="Nozaki H."/>
            <person name="Ogasawara N."/>
            <person name="Kohara Y."/>
            <person name="Kuroiwa T."/>
        </authorList>
    </citation>
    <scope>NUCLEOTIDE SEQUENCE [LARGE SCALE GENOMIC DNA]</scope>
    <source>
        <strain evidence="10 11">10D</strain>
    </source>
</reference>
<keyword evidence="4 8" id="KW-0496">Mitochondrion</keyword>
<dbReference type="EMBL" id="AP006484">
    <property type="protein sequence ID" value="BAM78891.1"/>
    <property type="molecule type" value="Genomic_DNA"/>
</dbReference>
<dbReference type="eggNOG" id="KOG0171">
    <property type="taxonomic scope" value="Eukaryota"/>
</dbReference>
<evidence type="ECO:0000256" key="7">
    <source>
        <dbReference type="PIRSR" id="PIRSR600223-1"/>
    </source>
</evidence>
<organism evidence="10 11">
    <name type="scientific">Cyanidioschyzon merolae (strain NIES-3377 / 10D)</name>
    <name type="common">Unicellular red alga</name>
    <dbReference type="NCBI Taxonomy" id="280699"/>
    <lineage>
        <taxon>Eukaryota</taxon>
        <taxon>Rhodophyta</taxon>
        <taxon>Bangiophyceae</taxon>
        <taxon>Cyanidiales</taxon>
        <taxon>Cyanidiaceae</taxon>
        <taxon>Cyanidioschyzon</taxon>
    </lineage>
</organism>
<keyword evidence="11" id="KW-1185">Reference proteome</keyword>
<dbReference type="NCBIfam" id="TIGR02227">
    <property type="entry name" value="sigpep_I_bact"/>
    <property type="match status" value="1"/>
</dbReference>
<dbReference type="GO" id="GO:0006465">
    <property type="term" value="P:signal peptide processing"/>
    <property type="evidence" value="ECO:0007669"/>
    <property type="project" value="InterPro"/>
</dbReference>
<evidence type="ECO:0000256" key="5">
    <source>
        <dbReference type="ARBA" id="ARBA00023136"/>
    </source>
</evidence>
<comment type="similarity">
    <text evidence="6">Belongs to the peptidase S26 family. IMP1 subfamily.</text>
</comment>
<dbReference type="HOGENOM" id="CLU_028723_4_3_1"/>
<dbReference type="KEGG" id="cme:CYME_CMB077C"/>
<dbReference type="Gene3D" id="2.10.109.10">
    <property type="entry name" value="Umud Fragment, subunit A"/>
    <property type="match status" value="1"/>
</dbReference>
<keyword evidence="8 10" id="KW-0645">Protease</keyword>
<evidence type="ECO:0000256" key="1">
    <source>
        <dbReference type="ARBA" id="ARBA00004273"/>
    </source>
</evidence>
<evidence type="ECO:0000259" key="9">
    <source>
        <dbReference type="Pfam" id="PF10502"/>
    </source>
</evidence>
<accession>M1UND4</accession>
<sequence>MSLKGVAFFLLKGVAELSKNATSLLKLASAVYFFQKNVGELMLCVGPSMLPTLSANGDVVIMEHFTPRFRELKRKDIVVAVSPLNPNMSVCKRVTGLEGDKLVVGQATAEAVFQIHPEIVERTEYGSFVRVPSGHVWLEGDNAINSTDSRQYGPVSVSLIRGRVLCRVLPLNAAGRVD</sequence>
<keyword evidence="5" id="KW-0472">Membrane</keyword>
<keyword evidence="3 8" id="KW-0378">Hydrolase</keyword>
<dbReference type="SUPFAM" id="SSF51306">
    <property type="entry name" value="LexA/Signal peptidase"/>
    <property type="match status" value="1"/>
</dbReference>
<protein>
    <recommendedName>
        <fullName evidence="8">Mitochondrial inner membrane protease subunit</fullName>
        <ecNumber evidence="8">3.4.21.-</ecNumber>
    </recommendedName>
</protein>
<dbReference type="GO" id="GO:0006627">
    <property type="term" value="P:protein processing involved in protein targeting to mitochondrion"/>
    <property type="evidence" value="ECO:0007669"/>
    <property type="project" value="TreeGrafter"/>
</dbReference>